<evidence type="ECO:0000313" key="1">
    <source>
        <dbReference type="EMBL" id="CDI02499.1"/>
    </source>
</evidence>
<dbReference type="EMBL" id="CBTJ020000038">
    <property type="protein sequence ID" value="CDI02499.1"/>
    <property type="molecule type" value="Genomic_DNA"/>
</dbReference>
<dbReference type="RefSeq" id="WP_139031672.1">
    <property type="nucleotide sequence ID" value="NZ_CBTJ020000038.1"/>
</dbReference>
<dbReference type="STRING" id="1400863.BN873_310018"/>
<accession>W6M7A5</accession>
<dbReference type="Proteomes" id="UP000035760">
    <property type="component" value="Unassembled WGS sequence"/>
</dbReference>
<reference evidence="1" key="2">
    <citation type="submission" date="2014-03" db="EMBL/GenBank/DDBJ databases">
        <title>Candidatus Competibacter-lineage genomes retrieved from metagenomes reveal functional metabolic diversity.</title>
        <authorList>
            <person name="McIlroy S.J."/>
            <person name="Albertsen M."/>
            <person name="Andresen E.K."/>
            <person name="Saunders A.M."/>
            <person name="Kristiansen R."/>
            <person name="Stokholm-Bjerregaard M."/>
            <person name="Nielsen K.L."/>
            <person name="Nielsen P.H."/>
        </authorList>
    </citation>
    <scope>NUCLEOTIDE SEQUENCE</scope>
    <source>
        <strain evidence="1">Run_A_D11</strain>
    </source>
</reference>
<protein>
    <submittedName>
        <fullName evidence="1">Uncharacterized protein</fullName>
    </submittedName>
</protein>
<organism evidence="1 2">
    <name type="scientific">Candidatus Competibacter denitrificans Run_A_D11</name>
    <dbReference type="NCBI Taxonomy" id="1400863"/>
    <lineage>
        <taxon>Bacteria</taxon>
        <taxon>Pseudomonadati</taxon>
        <taxon>Pseudomonadota</taxon>
        <taxon>Gammaproteobacteria</taxon>
        <taxon>Candidatus Competibacteraceae</taxon>
        <taxon>Candidatus Competibacter</taxon>
    </lineage>
</organism>
<keyword evidence="2" id="KW-1185">Reference proteome</keyword>
<reference evidence="1" key="1">
    <citation type="submission" date="2013-07" db="EMBL/GenBank/DDBJ databases">
        <authorList>
            <person name="McIlroy S."/>
        </authorList>
    </citation>
    <scope>NUCLEOTIDE SEQUENCE [LARGE SCALE GENOMIC DNA]</scope>
    <source>
        <strain evidence="1">Run_A_D11</strain>
    </source>
</reference>
<proteinExistence type="predicted"/>
<dbReference type="AlphaFoldDB" id="W6M7A5"/>
<name>W6M7A5_9GAMM</name>
<evidence type="ECO:0000313" key="2">
    <source>
        <dbReference type="Proteomes" id="UP000035760"/>
    </source>
</evidence>
<sequence>MSNVDVMSCDALVAELNRKYERWNLYRTKVGFAITLHNNKYVVDAYTADDPLLSECLRKAVAIVPIPRIPLRPPTNPVFEAFHHHGKQWIVLDKARYYDPVYCLSKREAEAKVPELLAMAQKWNSEWDKRYLHLVQNGRHGVDFLFTNDPEVKQS</sequence>
<gene>
    <name evidence="1" type="ORF">BN873_310018</name>
</gene>
<comment type="caution">
    <text evidence="1">The sequence shown here is derived from an EMBL/GenBank/DDBJ whole genome shotgun (WGS) entry which is preliminary data.</text>
</comment>